<dbReference type="InterPro" id="IPR050659">
    <property type="entry name" value="Peptidase_M24B"/>
</dbReference>
<evidence type="ECO:0000259" key="2">
    <source>
        <dbReference type="Pfam" id="PF01321"/>
    </source>
</evidence>
<dbReference type="Pfam" id="PF00557">
    <property type="entry name" value="Peptidase_M24"/>
    <property type="match status" value="1"/>
</dbReference>
<keyword evidence="3" id="KW-0378">Hydrolase</keyword>
<dbReference type="PANTHER" id="PTHR46112:SF2">
    <property type="entry name" value="XAA-PRO AMINOPEPTIDASE P-RELATED"/>
    <property type="match status" value="1"/>
</dbReference>
<dbReference type="GO" id="GO:0004177">
    <property type="term" value="F:aminopeptidase activity"/>
    <property type="evidence" value="ECO:0007669"/>
    <property type="project" value="UniProtKB-KW"/>
</dbReference>
<name>A0AAE3G5X3_9GAMM</name>
<evidence type="ECO:0000313" key="3">
    <source>
        <dbReference type="EMBL" id="MCP1675713.1"/>
    </source>
</evidence>
<accession>A0AAE3G5X3</accession>
<protein>
    <submittedName>
        <fullName evidence="3">Xaa-Pro aminopeptidase</fullName>
    </submittedName>
</protein>
<dbReference type="SUPFAM" id="SSF53092">
    <property type="entry name" value="Creatinase/prolidase N-terminal domain"/>
    <property type="match status" value="1"/>
</dbReference>
<dbReference type="CDD" id="cd01066">
    <property type="entry name" value="APP_MetAP"/>
    <property type="match status" value="1"/>
</dbReference>
<gene>
    <name evidence="3" type="ORF">J2T57_002868</name>
</gene>
<organism evidence="3 4">
    <name type="scientific">Natronocella acetinitrilica</name>
    <dbReference type="NCBI Taxonomy" id="414046"/>
    <lineage>
        <taxon>Bacteria</taxon>
        <taxon>Pseudomonadati</taxon>
        <taxon>Pseudomonadota</taxon>
        <taxon>Gammaproteobacteria</taxon>
        <taxon>Chromatiales</taxon>
        <taxon>Ectothiorhodospiraceae</taxon>
        <taxon>Natronocella</taxon>
    </lineage>
</organism>
<dbReference type="Gene3D" id="3.40.350.10">
    <property type="entry name" value="Creatinase/prolidase N-terminal domain"/>
    <property type="match status" value="1"/>
</dbReference>
<dbReference type="AlphaFoldDB" id="A0AAE3G5X3"/>
<keyword evidence="3" id="KW-0031">Aminopeptidase</keyword>
<evidence type="ECO:0000313" key="4">
    <source>
        <dbReference type="Proteomes" id="UP001205843"/>
    </source>
</evidence>
<proteinExistence type="predicted"/>
<dbReference type="InterPro" id="IPR000587">
    <property type="entry name" value="Creatinase_N"/>
</dbReference>
<dbReference type="EMBL" id="JALJXV010000007">
    <property type="protein sequence ID" value="MCP1675713.1"/>
    <property type="molecule type" value="Genomic_DNA"/>
</dbReference>
<dbReference type="RefSeq" id="WP_253479424.1">
    <property type="nucleotide sequence ID" value="NZ_JALJXV010000007.1"/>
</dbReference>
<dbReference type="InterPro" id="IPR036005">
    <property type="entry name" value="Creatinase/aminopeptidase-like"/>
</dbReference>
<keyword evidence="3" id="KW-0645">Protease</keyword>
<dbReference type="SUPFAM" id="SSF55920">
    <property type="entry name" value="Creatinase/aminopeptidase"/>
    <property type="match status" value="1"/>
</dbReference>
<dbReference type="InterPro" id="IPR000994">
    <property type="entry name" value="Pept_M24"/>
</dbReference>
<dbReference type="PANTHER" id="PTHR46112">
    <property type="entry name" value="AMINOPEPTIDASE"/>
    <property type="match status" value="1"/>
</dbReference>
<keyword evidence="4" id="KW-1185">Reference proteome</keyword>
<dbReference type="InterPro" id="IPR029149">
    <property type="entry name" value="Creatin/AminoP/Spt16_N"/>
</dbReference>
<evidence type="ECO:0000259" key="1">
    <source>
        <dbReference type="Pfam" id="PF00557"/>
    </source>
</evidence>
<reference evidence="3" key="1">
    <citation type="submission" date="2022-03" db="EMBL/GenBank/DDBJ databases">
        <title>Genomic Encyclopedia of Type Strains, Phase III (KMG-III): the genomes of soil and plant-associated and newly described type strains.</title>
        <authorList>
            <person name="Whitman W."/>
        </authorList>
    </citation>
    <scope>NUCLEOTIDE SEQUENCE</scope>
    <source>
        <strain evidence="3">ANL 6-2</strain>
    </source>
</reference>
<dbReference type="Proteomes" id="UP001205843">
    <property type="component" value="Unassembled WGS sequence"/>
</dbReference>
<dbReference type="Pfam" id="PF01321">
    <property type="entry name" value="Creatinase_N"/>
    <property type="match status" value="1"/>
</dbReference>
<feature type="domain" description="Creatinase N-terminal" evidence="2">
    <location>
        <begin position="29"/>
        <end position="162"/>
    </location>
</feature>
<dbReference type="Gene3D" id="3.90.230.10">
    <property type="entry name" value="Creatinase/methionine aminopeptidase superfamily"/>
    <property type="match status" value="1"/>
</dbReference>
<comment type="caution">
    <text evidence="3">The sequence shown here is derived from an EMBL/GenBank/DDBJ whole genome shotgun (WGS) entry which is preliminary data.</text>
</comment>
<feature type="domain" description="Peptidase M24" evidence="1">
    <location>
        <begin position="170"/>
        <end position="377"/>
    </location>
</feature>
<sequence>MDHNTYRLHLESAANGAECLLPEAERLQRLENLRAGMAGRDLDAVLLTDPADIHYFSGYTTFEVSVYAGLLVTAVRCTLQVPSIEMGPAVITARCDEIIGYYWEEPESVTGPLLELLSGHGKLALDLWAPGLRAGLALQLEQQLGAKSLQPLGDLVDRLRLIKSEYEIGLLRKSADLTGVGMAAATEASRSDVTEHQIAAVASHAMLAAGSEFMSLQPIVTSGPRSGVIHLNHSDRVIQPNESVFIEIGAVYRRYTAPMMRTVLTGPPSADMQRTRDCCAELQDVLCAHMRPGNRFDEAAHAAEEVLAPLADEIFFSGVFGYAVGAQFPPSWVESTGFIARKQTQWFAPGMVFHLPLCLRRPGHWGIGLSNTVLVGERETLPLTDNGFDLPVHA</sequence>